<dbReference type="Gene3D" id="1.10.10.10">
    <property type="entry name" value="Winged helix-like DNA-binding domain superfamily/Winged helix DNA-binding domain"/>
    <property type="match status" value="1"/>
</dbReference>
<dbReference type="InterPro" id="IPR036390">
    <property type="entry name" value="WH_DNA-bd_sf"/>
</dbReference>
<accession>A0ABR7GF89</accession>
<dbReference type="EMBL" id="JACOPG010000001">
    <property type="protein sequence ID" value="MBC5685491.1"/>
    <property type="molecule type" value="Genomic_DNA"/>
</dbReference>
<dbReference type="SUPFAM" id="SSF46785">
    <property type="entry name" value="Winged helix' DNA-binding domain"/>
    <property type="match status" value="1"/>
</dbReference>
<keyword evidence="3" id="KW-1185">Reference proteome</keyword>
<proteinExistence type="predicted"/>
<dbReference type="Pfam" id="PF12802">
    <property type="entry name" value="MarR_2"/>
    <property type="match status" value="1"/>
</dbReference>
<dbReference type="Proteomes" id="UP000643810">
    <property type="component" value="Unassembled WGS sequence"/>
</dbReference>
<dbReference type="InterPro" id="IPR036388">
    <property type="entry name" value="WH-like_DNA-bd_sf"/>
</dbReference>
<organism evidence="2 3">
    <name type="scientific">Roseburia lenta</name>
    <dbReference type="NCBI Taxonomy" id="2763061"/>
    <lineage>
        <taxon>Bacteria</taxon>
        <taxon>Bacillati</taxon>
        <taxon>Bacillota</taxon>
        <taxon>Clostridia</taxon>
        <taxon>Lachnospirales</taxon>
        <taxon>Lachnospiraceae</taxon>
        <taxon>Roseburia</taxon>
    </lineage>
</organism>
<sequence>MQNSSITMNTALKEYNRIFREINLIYQETAQSLGLSHSAFDIYYAICQLGDGCRQKDIADHTFLSKQTINSTIHQMEKDGLITLRPGKGRSRNIYLTPLGQDIIYAKIRPVIDCENRSFDTMTPADAEVLLQSSNTYISHLRAAFSDLLGKDTKQ</sequence>
<evidence type="ECO:0000313" key="2">
    <source>
        <dbReference type="EMBL" id="MBC5685491.1"/>
    </source>
</evidence>
<dbReference type="InterPro" id="IPR000835">
    <property type="entry name" value="HTH_MarR-typ"/>
</dbReference>
<protein>
    <submittedName>
        <fullName evidence="2">MarR family transcriptional regulator</fullName>
    </submittedName>
</protein>
<feature type="domain" description="HTH marR-type" evidence="1">
    <location>
        <begin position="28"/>
        <end position="127"/>
    </location>
</feature>
<evidence type="ECO:0000313" key="3">
    <source>
        <dbReference type="Proteomes" id="UP000643810"/>
    </source>
</evidence>
<reference evidence="2 3" key="1">
    <citation type="submission" date="2020-08" db="EMBL/GenBank/DDBJ databases">
        <title>Genome public.</title>
        <authorList>
            <person name="Liu C."/>
            <person name="Sun Q."/>
        </authorList>
    </citation>
    <scope>NUCLEOTIDE SEQUENCE [LARGE SCALE GENOMIC DNA]</scope>
    <source>
        <strain evidence="2 3">NSJ-9</strain>
    </source>
</reference>
<evidence type="ECO:0000259" key="1">
    <source>
        <dbReference type="SMART" id="SM00347"/>
    </source>
</evidence>
<dbReference type="SMART" id="SM00347">
    <property type="entry name" value="HTH_MARR"/>
    <property type="match status" value="1"/>
</dbReference>
<gene>
    <name evidence="2" type="ORF">H8R94_02490</name>
</gene>
<name>A0ABR7GF89_9FIRM</name>
<comment type="caution">
    <text evidence="2">The sequence shown here is derived from an EMBL/GenBank/DDBJ whole genome shotgun (WGS) entry which is preliminary data.</text>
</comment>
<dbReference type="RefSeq" id="WP_118280911.1">
    <property type="nucleotide sequence ID" value="NZ_JACOPG010000001.1"/>
</dbReference>